<dbReference type="GO" id="GO:0071949">
    <property type="term" value="F:FAD binding"/>
    <property type="evidence" value="ECO:0007669"/>
    <property type="project" value="InterPro"/>
</dbReference>
<proteinExistence type="inferred from homology"/>
<comment type="caution">
    <text evidence="8">The sequence shown here is derived from an EMBL/GenBank/DDBJ whole genome shotgun (WGS) entry which is preliminary data.</text>
</comment>
<dbReference type="Gene3D" id="3.50.50.60">
    <property type="entry name" value="FAD/NAD(P)-binding domain"/>
    <property type="match status" value="2"/>
</dbReference>
<dbReference type="GO" id="GO:0004497">
    <property type="term" value="F:monooxygenase activity"/>
    <property type="evidence" value="ECO:0007669"/>
    <property type="project" value="UniProtKB-KW"/>
</dbReference>
<keyword evidence="2" id="KW-0285">Flavoprotein</keyword>
<keyword evidence="6" id="KW-1133">Transmembrane helix</keyword>
<dbReference type="PANTHER" id="PTHR13789">
    <property type="entry name" value="MONOOXYGENASE"/>
    <property type="match status" value="1"/>
</dbReference>
<accession>A0AA39PHB4</accession>
<evidence type="ECO:0000256" key="6">
    <source>
        <dbReference type="SAM" id="Phobius"/>
    </source>
</evidence>
<dbReference type="InterPro" id="IPR050493">
    <property type="entry name" value="FAD-dep_Monooxygenase_BioMet"/>
</dbReference>
<evidence type="ECO:0000256" key="4">
    <source>
        <dbReference type="ARBA" id="ARBA00023002"/>
    </source>
</evidence>
<dbReference type="InterPro" id="IPR036188">
    <property type="entry name" value="FAD/NAD-bd_sf"/>
</dbReference>
<keyword evidence="6" id="KW-0812">Transmembrane</keyword>
<reference evidence="8" key="1">
    <citation type="submission" date="2023-06" db="EMBL/GenBank/DDBJ databases">
        <authorList>
            <consortium name="Lawrence Berkeley National Laboratory"/>
            <person name="Ahrendt S."/>
            <person name="Sahu N."/>
            <person name="Indic B."/>
            <person name="Wong-Bajracharya J."/>
            <person name="Merenyi Z."/>
            <person name="Ke H.-M."/>
            <person name="Monk M."/>
            <person name="Kocsube S."/>
            <person name="Drula E."/>
            <person name="Lipzen A."/>
            <person name="Balint B."/>
            <person name="Henrissat B."/>
            <person name="Andreopoulos B."/>
            <person name="Martin F.M."/>
            <person name="Harder C.B."/>
            <person name="Rigling D."/>
            <person name="Ford K.L."/>
            <person name="Foster G.D."/>
            <person name="Pangilinan J."/>
            <person name="Papanicolaou A."/>
            <person name="Barry K."/>
            <person name="LaButti K."/>
            <person name="Viragh M."/>
            <person name="Koriabine M."/>
            <person name="Yan M."/>
            <person name="Riley R."/>
            <person name="Champramary S."/>
            <person name="Plett K.L."/>
            <person name="Tsai I.J."/>
            <person name="Slot J."/>
            <person name="Sipos G."/>
            <person name="Plett J."/>
            <person name="Nagy L.G."/>
            <person name="Grigoriev I.V."/>
        </authorList>
    </citation>
    <scope>NUCLEOTIDE SEQUENCE</scope>
    <source>
        <strain evidence="8">HWK02</strain>
    </source>
</reference>
<evidence type="ECO:0000256" key="5">
    <source>
        <dbReference type="ARBA" id="ARBA00023033"/>
    </source>
</evidence>
<name>A0AA39PHB4_9AGAR</name>
<keyword evidence="3" id="KW-0274">FAD</keyword>
<keyword evidence="9" id="KW-1185">Reference proteome</keyword>
<dbReference type="Pfam" id="PF01494">
    <property type="entry name" value="FAD_binding_3"/>
    <property type="match status" value="1"/>
</dbReference>
<evidence type="ECO:0000313" key="9">
    <source>
        <dbReference type="Proteomes" id="UP001175228"/>
    </source>
</evidence>
<feature type="transmembrane region" description="Helical" evidence="6">
    <location>
        <begin position="14"/>
        <end position="36"/>
    </location>
</feature>
<keyword evidence="5" id="KW-0503">Monooxygenase</keyword>
<feature type="domain" description="FAD-binding" evidence="7">
    <location>
        <begin position="19"/>
        <end position="191"/>
    </location>
</feature>
<organism evidence="8 9">
    <name type="scientific">Armillaria luteobubalina</name>
    <dbReference type="NCBI Taxonomy" id="153913"/>
    <lineage>
        <taxon>Eukaryota</taxon>
        <taxon>Fungi</taxon>
        <taxon>Dikarya</taxon>
        <taxon>Basidiomycota</taxon>
        <taxon>Agaricomycotina</taxon>
        <taxon>Agaricomycetes</taxon>
        <taxon>Agaricomycetidae</taxon>
        <taxon>Agaricales</taxon>
        <taxon>Marasmiineae</taxon>
        <taxon>Physalacriaceae</taxon>
        <taxon>Armillaria</taxon>
    </lineage>
</organism>
<keyword evidence="6" id="KW-0472">Membrane</keyword>
<dbReference type="Proteomes" id="UP001175228">
    <property type="component" value="Unassembled WGS sequence"/>
</dbReference>
<evidence type="ECO:0000256" key="1">
    <source>
        <dbReference type="ARBA" id="ARBA00007992"/>
    </source>
</evidence>
<dbReference type="PRINTS" id="PR00420">
    <property type="entry name" value="RNGMNOXGNASE"/>
</dbReference>
<dbReference type="PANTHER" id="PTHR13789:SF309">
    <property type="entry name" value="PUTATIVE (AFU_ORTHOLOGUE AFUA_6G14510)-RELATED"/>
    <property type="match status" value="1"/>
</dbReference>
<comment type="similarity">
    <text evidence="1">Belongs to the paxM FAD-dependent monooxygenase family.</text>
</comment>
<protein>
    <recommendedName>
        <fullName evidence="7">FAD-binding domain-containing protein</fullName>
    </recommendedName>
</protein>
<dbReference type="SUPFAM" id="SSF51905">
    <property type="entry name" value="FAD/NAD(P)-binding domain"/>
    <property type="match status" value="1"/>
</dbReference>
<evidence type="ECO:0000256" key="3">
    <source>
        <dbReference type="ARBA" id="ARBA00022827"/>
    </source>
</evidence>
<gene>
    <name evidence="8" type="ORF">EDD18DRAFT_1293742</name>
</gene>
<evidence type="ECO:0000256" key="2">
    <source>
        <dbReference type="ARBA" id="ARBA00022630"/>
    </source>
</evidence>
<evidence type="ECO:0000313" key="8">
    <source>
        <dbReference type="EMBL" id="KAK0484232.1"/>
    </source>
</evidence>
<sequence>MAQIPGWSNLPKNAALAIDFVIVGGGVAGFACAIALRRVGHHVLVLEKDATFPSISSPCPMPPNLSKILFHWGLKDELRKISVEIANNIRLRSTEEQLGMQIWDKEVLRETGGEFIFAHTGDLRRLLYDVAVAVKANVRLGARVETVNTDAQTVTLSTGEVLKADVIVGCDGPSGITRQVLSTTQEECDDDLSINMNMCCTTILKTLIMKDPQLRELYDHDIVRTIVSRGLHAHIDGQAPLKYWVNRFMVVMGAAVHPMPPGSVQQCALTMEDGAVLAKLFSHLHCKDQIKSFLSAFQDLRQLRCAAVLCKEARIFHYMKAEPGELQQSSDDMTWAKEQAHAIGILDAMGDLEENDIHKQIETVFGYNAEDDADNWWVTWGLLRERARSDSSESHMGEVAGTKNLRD</sequence>
<dbReference type="EMBL" id="JAUEPU010000057">
    <property type="protein sequence ID" value="KAK0484232.1"/>
    <property type="molecule type" value="Genomic_DNA"/>
</dbReference>
<dbReference type="AlphaFoldDB" id="A0AA39PHB4"/>
<evidence type="ECO:0000259" key="7">
    <source>
        <dbReference type="Pfam" id="PF01494"/>
    </source>
</evidence>
<keyword evidence="4" id="KW-0560">Oxidoreductase</keyword>
<dbReference type="InterPro" id="IPR002938">
    <property type="entry name" value="FAD-bd"/>
</dbReference>